<sequence>MTVRKFAPTDATFERSPGQDGDVFAGNVVDQRHGAPITIGYGRYAPNQRLVETLAVDDVMIVIEGRLSVSTGGSTETASPGEIIHMPKGEHVTIQSHDEGALTAYVTYPHWQEAQA</sequence>
<gene>
    <name evidence="2" type="ORF">HL667_01275</name>
</gene>
<dbReference type="InterPro" id="IPR010424">
    <property type="entry name" value="EutQ"/>
</dbReference>
<proteinExistence type="predicted"/>
<dbReference type="InterPro" id="IPR014710">
    <property type="entry name" value="RmlC-like_jellyroll"/>
</dbReference>
<accession>A0ABX2C8R4</accession>
<comment type="caution">
    <text evidence="2">The sequence shown here is derived from an EMBL/GenBank/DDBJ whole genome shotgun (WGS) entry which is preliminary data.</text>
</comment>
<dbReference type="Proteomes" id="UP000886476">
    <property type="component" value="Unassembled WGS sequence"/>
</dbReference>
<dbReference type="Gene3D" id="2.60.120.10">
    <property type="entry name" value="Jelly Rolls"/>
    <property type="match status" value="1"/>
</dbReference>
<protein>
    <submittedName>
        <fullName evidence="2">Ethanolamine utilization protein</fullName>
    </submittedName>
</protein>
<feature type="region of interest" description="Disordered" evidence="1">
    <location>
        <begin position="1"/>
        <end position="26"/>
    </location>
</feature>
<dbReference type="RefSeq" id="WP_172109751.1">
    <property type="nucleotide sequence ID" value="NZ_JABFDN010000001.1"/>
</dbReference>
<evidence type="ECO:0000256" key="1">
    <source>
        <dbReference type="SAM" id="MobiDB-lite"/>
    </source>
</evidence>
<evidence type="ECO:0000313" key="2">
    <source>
        <dbReference type="EMBL" id="NPU63624.1"/>
    </source>
</evidence>
<reference evidence="2" key="1">
    <citation type="submission" date="2020-05" db="EMBL/GenBank/DDBJ databases">
        <title>Nod-independent and nitrogen-fixing Bradyrhizobium aeschynomene sp. nov. isolated from nodules of Aeschynomene indica.</title>
        <authorList>
            <person name="Zhang Z."/>
        </authorList>
    </citation>
    <scope>NUCLEOTIDE SEQUENCE</scope>
    <source>
        <strain evidence="2">83012</strain>
    </source>
</reference>
<dbReference type="InterPro" id="IPR011051">
    <property type="entry name" value="RmlC_Cupin_sf"/>
</dbReference>
<dbReference type="SUPFAM" id="SSF51182">
    <property type="entry name" value="RmlC-like cupins"/>
    <property type="match status" value="1"/>
</dbReference>
<organism evidence="2 3">
    <name type="scientific">Bradyrhizobium aeschynomenes</name>
    <dbReference type="NCBI Taxonomy" id="2734909"/>
    <lineage>
        <taxon>Bacteria</taxon>
        <taxon>Pseudomonadati</taxon>
        <taxon>Pseudomonadota</taxon>
        <taxon>Alphaproteobacteria</taxon>
        <taxon>Hyphomicrobiales</taxon>
        <taxon>Nitrobacteraceae</taxon>
        <taxon>Bradyrhizobium</taxon>
    </lineage>
</organism>
<evidence type="ECO:0000313" key="3">
    <source>
        <dbReference type="Proteomes" id="UP000886476"/>
    </source>
</evidence>
<dbReference type="EMBL" id="JABFDN010000001">
    <property type="protein sequence ID" value="NPU63624.1"/>
    <property type="molecule type" value="Genomic_DNA"/>
</dbReference>
<keyword evidence="3" id="KW-1185">Reference proteome</keyword>
<name>A0ABX2C8R4_9BRAD</name>
<dbReference type="Pfam" id="PF06249">
    <property type="entry name" value="EutQ"/>
    <property type="match status" value="1"/>
</dbReference>